<protein>
    <submittedName>
        <fullName evidence="2">Putative inner membrane protein</fullName>
    </submittedName>
</protein>
<gene>
    <name evidence="2" type="ordered locus">LMM7_1216</name>
</gene>
<dbReference type="RefSeq" id="WP_003721609.1">
    <property type="nucleotide sequence ID" value="NC_017537.1"/>
</dbReference>
<keyword evidence="1" id="KW-1133">Transmembrane helix</keyword>
<accession>A0A0E0UV46</accession>
<keyword evidence="1" id="KW-0472">Membrane</keyword>
<reference evidence="2 3" key="1">
    <citation type="journal article" date="2011" name="J. Bacteriol.">
        <title>Genome sequence of the nonpathogenic Listeria monocytogenes serovar 4a strain M7.</title>
        <authorList>
            <person name="Chen J."/>
            <person name="Xia Y."/>
            <person name="Cheng C."/>
            <person name="Fang C."/>
            <person name="Shan Y."/>
            <person name="Jin G."/>
            <person name="Fang W."/>
        </authorList>
    </citation>
    <scope>NUCLEOTIDE SEQUENCE [LARGE SCALE GENOMIC DNA]</scope>
    <source>
        <strain evidence="2 3">M7</strain>
    </source>
</reference>
<sequence>MIILFIVSGLLAGMVLPVQTAINTRLSTYTKSPFLASWVSFMVGTTVLLIVCLFTQKSWPISSEMIASNPWYIWVGGGTLGVIFLTANILLLPRLGSALLVMITVCGQMIMAIIIDNFGLFQVPMHEINIERLLGVILMFGGIYLMQRF</sequence>
<dbReference type="Proteomes" id="UP000000486">
    <property type="component" value="Chromosome"/>
</dbReference>
<evidence type="ECO:0000313" key="2">
    <source>
        <dbReference type="EMBL" id="AEH92221.1"/>
    </source>
</evidence>
<dbReference type="Pfam" id="PF04657">
    <property type="entry name" value="DMT_YdcZ"/>
    <property type="match status" value="1"/>
</dbReference>
<dbReference type="InterPro" id="IPR006750">
    <property type="entry name" value="YdcZ"/>
</dbReference>
<proteinExistence type="predicted"/>
<dbReference type="KEGG" id="lmq:LMM7_1216"/>
<dbReference type="PANTHER" id="PTHR34821:SF2">
    <property type="entry name" value="INNER MEMBRANE PROTEIN YDCZ"/>
    <property type="match status" value="1"/>
</dbReference>
<feature type="transmembrane region" description="Helical" evidence="1">
    <location>
        <begin position="130"/>
        <end position="147"/>
    </location>
</feature>
<dbReference type="PANTHER" id="PTHR34821">
    <property type="entry name" value="INNER MEMBRANE PROTEIN YDCZ"/>
    <property type="match status" value="1"/>
</dbReference>
<name>A0A0E0UV46_LISMM</name>
<dbReference type="PATRIC" id="fig|1030009.3.peg.1205"/>
<dbReference type="EMBL" id="CP002816">
    <property type="protein sequence ID" value="AEH92221.1"/>
    <property type="molecule type" value="Genomic_DNA"/>
</dbReference>
<dbReference type="GO" id="GO:0005886">
    <property type="term" value="C:plasma membrane"/>
    <property type="evidence" value="ECO:0007669"/>
    <property type="project" value="TreeGrafter"/>
</dbReference>
<keyword evidence="1" id="KW-0812">Transmembrane</keyword>
<evidence type="ECO:0000256" key="1">
    <source>
        <dbReference type="SAM" id="Phobius"/>
    </source>
</evidence>
<feature type="transmembrane region" description="Helical" evidence="1">
    <location>
        <begin position="36"/>
        <end position="59"/>
    </location>
</feature>
<dbReference type="HOGENOM" id="CLU_068878_1_1_9"/>
<evidence type="ECO:0000313" key="3">
    <source>
        <dbReference type="Proteomes" id="UP000000486"/>
    </source>
</evidence>
<organism evidence="2 3">
    <name type="scientific">Listeria monocytogenes serotype 4a (strain M7)</name>
    <dbReference type="NCBI Taxonomy" id="1030009"/>
    <lineage>
        <taxon>Bacteria</taxon>
        <taxon>Bacillati</taxon>
        <taxon>Bacillota</taxon>
        <taxon>Bacilli</taxon>
        <taxon>Bacillales</taxon>
        <taxon>Listeriaceae</taxon>
        <taxon>Listeria</taxon>
    </lineage>
</organism>
<feature type="transmembrane region" description="Helical" evidence="1">
    <location>
        <begin position="71"/>
        <end position="92"/>
    </location>
</feature>
<dbReference type="AlphaFoldDB" id="A0A0E0UV46"/>
<feature type="transmembrane region" description="Helical" evidence="1">
    <location>
        <begin position="98"/>
        <end position="118"/>
    </location>
</feature>